<dbReference type="OrthoDB" id="2418900at2759"/>
<reference evidence="1 2" key="1">
    <citation type="journal article" date="2012" name="Science">
        <title>The Paleozoic origin of enzymatic lignin decomposition reconstructed from 31 fungal genomes.</title>
        <authorList>
            <person name="Floudas D."/>
            <person name="Binder M."/>
            <person name="Riley R."/>
            <person name="Barry K."/>
            <person name="Blanchette R.A."/>
            <person name="Henrissat B."/>
            <person name="Martinez A.T."/>
            <person name="Otillar R."/>
            <person name="Spatafora J.W."/>
            <person name="Yadav J.S."/>
            <person name="Aerts A."/>
            <person name="Benoit I."/>
            <person name="Boyd A."/>
            <person name="Carlson A."/>
            <person name="Copeland A."/>
            <person name="Coutinho P.M."/>
            <person name="de Vries R.P."/>
            <person name="Ferreira P."/>
            <person name="Findley K."/>
            <person name="Foster B."/>
            <person name="Gaskell J."/>
            <person name="Glotzer D."/>
            <person name="Gorecki P."/>
            <person name="Heitman J."/>
            <person name="Hesse C."/>
            <person name="Hori C."/>
            <person name="Igarashi K."/>
            <person name="Jurgens J.A."/>
            <person name="Kallen N."/>
            <person name="Kersten P."/>
            <person name="Kohler A."/>
            <person name="Kuees U."/>
            <person name="Kumar T.K.A."/>
            <person name="Kuo A."/>
            <person name="LaButti K."/>
            <person name="Larrondo L.F."/>
            <person name="Lindquist E."/>
            <person name="Ling A."/>
            <person name="Lombard V."/>
            <person name="Lucas S."/>
            <person name="Lundell T."/>
            <person name="Martin R."/>
            <person name="McLaughlin D.J."/>
            <person name="Morgenstern I."/>
            <person name="Morin E."/>
            <person name="Murat C."/>
            <person name="Nagy L.G."/>
            <person name="Nolan M."/>
            <person name="Ohm R.A."/>
            <person name="Patyshakuliyeva A."/>
            <person name="Rokas A."/>
            <person name="Ruiz-Duenas F.J."/>
            <person name="Sabat G."/>
            <person name="Salamov A."/>
            <person name="Samejima M."/>
            <person name="Schmutz J."/>
            <person name="Slot J.C."/>
            <person name="St John F."/>
            <person name="Stenlid J."/>
            <person name="Sun H."/>
            <person name="Sun S."/>
            <person name="Syed K."/>
            <person name="Tsang A."/>
            <person name="Wiebenga A."/>
            <person name="Young D."/>
            <person name="Pisabarro A."/>
            <person name="Eastwood D.C."/>
            <person name="Martin F."/>
            <person name="Cullen D."/>
            <person name="Grigoriev I.V."/>
            <person name="Hibbett D.S."/>
        </authorList>
    </citation>
    <scope>NUCLEOTIDE SEQUENCE</scope>
    <source>
        <strain evidence="2">FP-58527</strain>
    </source>
</reference>
<proteinExistence type="predicted"/>
<dbReference type="EMBL" id="KE504153">
    <property type="protein sequence ID" value="EPS99859.1"/>
    <property type="molecule type" value="Genomic_DNA"/>
</dbReference>
<dbReference type="STRING" id="743788.S8FNH7"/>
<evidence type="ECO:0000313" key="2">
    <source>
        <dbReference type="Proteomes" id="UP000015241"/>
    </source>
</evidence>
<dbReference type="HOGENOM" id="CLU_006344_12_3_1"/>
<name>S8FNH7_FOMSC</name>
<dbReference type="Proteomes" id="UP000015241">
    <property type="component" value="Unassembled WGS sequence"/>
</dbReference>
<sequence length="177" mass="20205">MLKLSRSKGAKGSSVFIDVCQNLNVSGYIVDPFWKDHTLADIHLSITPDVLHQLYQGVFKHILEWCSEAMDEKELDQCIRCLPPTYGTRHFKNGISALSQVSGSERKDMARILLGCLVGRIPHDLMLTFCALLNFIYISQYPTHNNQTLKYLEDALEVYHKHKHILKTLGIRPSQHS</sequence>
<dbReference type="InterPro" id="IPR041078">
    <property type="entry name" value="Plavaka"/>
</dbReference>
<keyword evidence="2" id="KW-1185">Reference proteome</keyword>
<protein>
    <submittedName>
        <fullName evidence="1">Uncharacterized protein</fullName>
    </submittedName>
</protein>
<evidence type="ECO:0000313" key="1">
    <source>
        <dbReference type="EMBL" id="EPS99859.1"/>
    </source>
</evidence>
<gene>
    <name evidence="1" type="ORF">FOMPIDRAFT_1123564</name>
</gene>
<dbReference type="Pfam" id="PF18759">
    <property type="entry name" value="Plavaka"/>
    <property type="match status" value="1"/>
</dbReference>
<dbReference type="AlphaFoldDB" id="S8FNH7"/>
<dbReference type="InParanoid" id="S8FNH7"/>
<accession>S8FNH7</accession>
<organism evidence="1 2">
    <name type="scientific">Fomitopsis schrenkii</name>
    <name type="common">Brown rot fungus</name>
    <dbReference type="NCBI Taxonomy" id="2126942"/>
    <lineage>
        <taxon>Eukaryota</taxon>
        <taxon>Fungi</taxon>
        <taxon>Dikarya</taxon>
        <taxon>Basidiomycota</taxon>
        <taxon>Agaricomycotina</taxon>
        <taxon>Agaricomycetes</taxon>
        <taxon>Polyporales</taxon>
        <taxon>Fomitopsis</taxon>
    </lineage>
</organism>